<accession>A0ABD2LG06</accession>
<dbReference type="GO" id="GO:0016757">
    <property type="term" value="F:glycosyltransferase activity"/>
    <property type="evidence" value="ECO:0007669"/>
    <property type="project" value="UniProtKB-KW"/>
</dbReference>
<feature type="transmembrane region" description="Helical" evidence="3">
    <location>
        <begin position="7"/>
        <end position="31"/>
    </location>
</feature>
<evidence type="ECO:0000256" key="1">
    <source>
        <dbReference type="ARBA" id="ARBA00022676"/>
    </source>
</evidence>
<dbReference type="Proteomes" id="UP001620626">
    <property type="component" value="Unassembled WGS sequence"/>
</dbReference>
<reference evidence="5 6" key="1">
    <citation type="submission" date="2024-10" db="EMBL/GenBank/DDBJ databases">
        <authorList>
            <person name="Kim D."/>
        </authorList>
    </citation>
    <scope>NUCLEOTIDE SEQUENCE [LARGE SCALE GENOMIC DNA]</scope>
    <source>
        <strain evidence="5">BH-2024</strain>
    </source>
</reference>
<dbReference type="EMBL" id="JBICBT010000435">
    <property type="protein sequence ID" value="KAL3113817.1"/>
    <property type="molecule type" value="Genomic_DNA"/>
</dbReference>
<keyword evidence="1" id="KW-0328">Glycosyltransferase</keyword>
<organism evidence="5 6">
    <name type="scientific">Heterodera trifolii</name>
    <dbReference type="NCBI Taxonomy" id="157864"/>
    <lineage>
        <taxon>Eukaryota</taxon>
        <taxon>Metazoa</taxon>
        <taxon>Ecdysozoa</taxon>
        <taxon>Nematoda</taxon>
        <taxon>Chromadorea</taxon>
        <taxon>Rhabditida</taxon>
        <taxon>Tylenchina</taxon>
        <taxon>Tylenchomorpha</taxon>
        <taxon>Tylenchoidea</taxon>
        <taxon>Heteroderidae</taxon>
        <taxon>Heteroderinae</taxon>
        <taxon>Heterodera</taxon>
    </lineage>
</organism>
<proteinExistence type="predicted"/>
<keyword evidence="3" id="KW-0812">Transmembrane</keyword>
<evidence type="ECO:0000313" key="4">
    <source>
        <dbReference type="EMBL" id="KAL3096346.1"/>
    </source>
</evidence>
<dbReference type="EMBL" id="JBICBT010000865">
    <property type="protein sequence ID" value="KAL3096346.1"/>
    <property type="molecule type" value="Genomic_DNA"/>
</dbReference>
<keyword evidence="3" id="KW-0472">Membrane</keyword>
<evidence type="ECO:0000313" key="6">
    <source>
        <dbReference type="Proteomes" id="UP001620626"/>
    </source>
</evidence>
<evidence type="ECO:0000256" key="2">
    <source>
        <dbReference type="ARBA" id="ARBA00022679"/>
    </source>
</evidence>
<comment type="caution">
    <text evidence="5">The sequence shown here is derived from an EMBL/GenBank/DDBJ whole genome shotgun (WGS) entry which is preliminary data.</text>
</comment>
<evidence type="ECO:0000256" key="3">
    <source>
        <dbReference type="SAM" id="Phobius"/>
    </source>
</evidence>
<keyword evidence="6" id="KW-1185">Reference proteome</keyword>
<gene>
    <name evidence="5" type="ORF">niasHT_011596</name>
    <name evidence="4" type="ORF">niasHT_026313</name>
</gene>
<dbReference type="InterPro" id="IPR002516">
    <property type="entry name" value="Glyco_trans_11"/>
</dbReference>
<dbReference type="AlphaFoldDB" id="A0ABD2LG06"/>
<dbReference type="Pfam" id="PF01531">
    <property type="entry name" value="Glyco_transf_11"/>
    <property type="match status" value="1"/>
</dbReference>
<keyword evidence="3" id="KW-1133">Transmembrane helix</keyword>
<protein>
    <submittedName>
        <fullName evidence="5">Uncharacterized protein</fullName>
    </submittedName>
</protein>
<name>A0ABD2LG06_9BILA</name>
<evidence type="ECO:0000313" key="5">
    <source>
        <dbReference type="EMBL" id="KAL3113817.1"/>
    </source>
</evidence>
<keyword evidence="2" id="KW-0808">Transferase</keyword>
<sequence length="73" mass="8414">MPRANDFAFAVMACDSLLITAQTSTFSWWIAYLMPDDATILYNSNFLKSLHKRTNFLPEWIPIKLINGKMTLD</sequence>